<dbReference type="EMBL" id="JAULSV010000004">
    <property type="protein sequence ID" value="KAK0646028.1"/>
    <property type="molecule type" value="Genomic_DNA"/>
</dbReference>
<organism evidence="2 3">
    <name type="scientific">Cercophora newfieldiana</name>
    <dbReference type="NCBI Taxonomy" id="92897"/>
    <lineage>
        <taxon>Eukaryota</taxon>
        <taxon>Fungi</taxon>
        <taxon>Dikarya</taxon>
        <taxon>Ascomycota</taxon>
        <taxon>Pezizomycotina</taxon>
        <taxon>Sordariomycetes</taxon>
        <taxon>Sordariomycetidae</taxon>
        <taxon>Sordariales</taxon>
        <taxon>Lasiosphaeriaceae</taxon>
        <taxon>Cercophora</taxon>
    </lineage>
</organism>
<gene>
    <name evidence="2" type="ORF">B0T16DRAFT_390534</name>
</gene>
<protein>
    <recommendedName>
        <fullName evidence="4">PXA domain-containing protein</fullName>
    </recommendedName>
</protein>
<accession>A0AA40CQR2</accession>
<feature type="compositionally biased region" description="Basic and acidic residues" evidence="1">
    <location>
        <begin position="67"/>
        <end position="80"/>
    </location>
</feature>
<comment type="caution">
    <text evidence="2">The sequence shown here is derived from an EMBL/GenBank/DDBJ whole genome shotgun (WGS) entry which is preliminary data.</text>
</comment>
<feature type="compositionally biased region" description="Low complexity" evidence="1">
    <location>
        <begin position="116"/>
        <end position="133"/>
    </location>
</feature>
<evidence type="ECO:0000256" key="1">
    <source>
        <dbReference type="SAM" id="MobiDB-lite"/>
    </source>
</evidence>
<evidence type="ECO:0000313" key="2">
    <source>
        <dbReference type="EMBL" id="KAK0646028.1"/>
    </source>
</evidence>
<feature type="region of interest" description="Disordered" evidence="1">
    <location>
        <begin position="62"/>
        <end position="192"/>
    </location>
</feature>
<dbReference type="AlphaFoldDB" id="A0AA40CQR2"/>
<sequence>MFPSNAPGTPTLIAPSSDAELLALRRRCAKALWALLPNNAGVGGAAGSLFFTGHFSPSHAPPFGRADLSRRGETGHECGRTRGAQRSSASASTSAAVPQAVTEGSAQTHQHGHGPAAALESLSLSSASEAQAAGPQKGLRTAPRGGPQDGSGQPALRARSVDDGAAAALATQSSPRHTDTSDRGGSQVQEDEDDEAILQEIEHGILDVFSDAYSNKHLVYGIVELILVRILPELAEKGATELWSERLSA</sequence>
<keyword evidence="3" id="KW-1185">Reference proteome</keyword>
<reference evidence="2" key="1">
    <citation type="submission" date="2023-06" db="EMBL/GenBank/DDBJ databases">
        <title>Genome-scale phylogeny and comparative genomics of the fungal order Sordariales.</title>
        <authorList>
            <consortium name="Lawrence Berkeley National Laboratory"/>
            <person name="Hensen N."/>
            <person name="Bonometti L."/>
            <person name="Westerberg I."/>
            <person name="Brannstrom I.O."/>
            <person name="Guillou S."/>
            <person name="Cros-Aarteil S."/>
            <person name="Calhoun S."/>
            <person name="Haridas S."/>
            <person name="Kuo A."/>
            <person name="Mondo S."/>
            <person name="Pangilinan J."/>
            <person name="Riley R."/>
            <person name="Labutti K."/>
            <person name="Andreopoulos B."/>
            <person name="Lipzen A."/>
            <person name="Chen C."/>
            <person name="Yanf M."/>
            <person name="Daum C."/>
            <person name="Ng V."/>
            <person name="Clum A."/>
            <person name="Steindorff A."/>
            <person name="Ohm R."/>
            <person name="Martin F."/>
            <person name="Silar P."/>
            <person name="Natvig D."/>
            <person name="Lalanne C."/>
            <person name="Gautier V."/>
            <person name="Ament-Velasquez S.L."/>
            <person name="Kruys A."/>
            <person name="Hutchinson M.I."/>
            <person name="Powell A.J."/>
            <person name="Barry K."/>
            <person name="Miller A.N."/>
            <person name="Grigoriev I.V."/>
            <person name="Debuchy R."/>
            <person name="Gladieux P."/>
            <person name="Thoren M.H."/>
            <person name="Johannesson H."/>
        </authorList>
    </citation>
    <scope>NUCLEOTIDE SEQUENCE</scope>
    <source>
        <strain evidence="2">SMH2532-1</strain>
    </source>
</reference>
<name>A0AA40CQR2_9PEZI</name>
<dbReference type="Proteomes" id="UP001174936">
    <property type="component" value="Unassembled WGS sequence"/>
</dbReference>
<evidence type="ECO:0008006" key="4">
    <source>
        <dbReference type="Google" id="ProtNLM"/>
    </source>
</evidence>
<feature type="compositionally biased region" description="Low complexity" evidence="1">
    <location>
        <begin position="81"/>
        <end position="96"/>
    </location>
</feature>
<proteinExistence type="predicted"/>
<evidence type="ECO:0000313" key="3">
    <source>
        <dbReference type="Proteomes" id="UP001174936"/>
    </source>
</evidence>